<dbReference type="PANTHER" id="PTHR36535">
    <property type="entry name" value="YALI0E30327P"/>
    <property type="match status" value="1"/>
</dbReference>
<evidence type="ECO:0008006" key="4">
    <source>
        <dbReference type="Google" id="ProtNLM"/>
    </source>
</evidence>
<protein>
    <recommendedName>
        <fullName evidence="4">DUF1772 domain-containing protein</fullName>
    </recommendedName>
</protein>
<feature type="transmembrane region" description="Helical" evidence="1">
    <location>
        <begin position="12"/>
        <end position="30"/>
    </location>
</feature>
<keyword evidence="1" id="KW-0472">Membrane</keyword>
<sequence length="154" mass="17180">MDLIEGCKIAAVFATGYMAGAGIYISLVEVQSRRSLPPKALWMQFTKSFKMAAKSMILSTLVTASAPTYLYFALEGSRSRNLWLVSPATFLVGSIYTFTVIIPEVNVMLDENVVEKKGEKWLEGAVERWNKRNLFRTLINTANFICTIVAAIRS</sequence>
<dbReference type="Proteomes" id="UP000005408">
    <property type="component" value="Unassembled WGS sequence"/>
</dbReference>
<dbReference type="PANTHER" id="PTHR36535:SF1">
    <property type="entry name" value="DUF1772 DOMAIN-CONTAINING PROTEIN"/>
    <property type="match status" value="1"/>
</dbReference>
<feature type="transmembrane region" description="Helical" evidence="1">
    <location>
        <begin position="84"/>
        <end position="102"/>
    </location>
</feature>
<evidence type="ECO:0000313" key="2">
    <source>
        <dbReference type="EnsemblMetazoa" id="G10846.2:cds"/>
    </source>
</evidence>
<reference evidence="2" key="1">
    <citation type="submission" date="2022-08" db="UniProtKB">
        <authorList>
            <consortium name="EnsemblMetazoa"/>
        </authorList>
    </citation>
    <scope>IDENTIFICATION</scope>
    <source>
        <strain evidence="2">05x7-T-G4-1.051#20</strain>
    </source>
</reference>
<organism evidence="2 3">
    <name type="scientific">Magallana gigas</name>
    <name type="common">Pacific oyster</name>
    <name type="synonym">Crassostrea gigas</name>
    <dbReference type="NCBI Taxonomy" id="29159"/>
    <lineage>
        <taxon>Eukaryota</taxon>
        <taxon>Metazoa</taxon>
        <taxon>Spiralia</taxon>
        <taxon>Lophotrochozoa</taxon>
        <taxon>Mollusca</taxon>
        <taxon>Bivalvia</taxon>
        <taxon>Autobranchia</taxon>
        <taxon>Pteriomorphia</taxon>
        <taxon>Ostreida</taxon>
        <taxon>Ostreoidea</taxon>
        <taxon>Ostreidae</taxon>
        <taxon>Magallana</taxon>
    </lineage>
</organism>
<dbReference type="InterPro" id="IPR013901">
    <property type="entry name" value="Anthrone_oxy"/>
</dbReference>
<dbReference type="Pfam" id="PF08592">
    <property type="entry name" value="Anthrone_oxy"/>
    <property type="match status" value="1"/>
</dbReference>
<accession>A0A8W8HSE0</accession>
<evidence type="ECO:0000256" key="1">
    <source>
        <dbReference type="SAM" id="Phobius"/>
    </source>
</evidence>
<keyword evidence="3" id="KW-1185">Reference proteome</keyword>
<dbReference type="EnsemblMetazoa" id="G10846.2">
    <property type="protein sequence ID" value="G10846.2:cds"/>
    <property type="gene ID" value="G10846"/>
</dbReference>
<evidence type="ECO:0000313" key="3">
    <source>
        <dbReference type="Proteomes" id="UP000005408"/>
    </source>
</evidence>
<keyword evidence="1" id="KW-1133">Transmembrane helix</keyword>
<dbReference type="AlphaFoldDB" id="A0A8W8HSE0"/>
<keyword evidence="1" id="KW-0812">Transmembrane</keyword>
<dbReference type="OrthoDB" id="5954308at2759"/>
<feature type="transmembrane region" description="Helical" evidence="1">
    <location>
        <begin position="51"/>
        <end position="72"/>
    </location>
</feature>
<name>A0A8W8HSE0_MAGGI</name>
<dbReference type="OMA" id="MDLIEGC"/>
<dbReference type="EnsemblMetazoa" id="G10846.1">
    <property type="protein sequence ID" value="G10846.1:cds"/>
    <property type="gene ID" value="G10846"/>
</dbReference>
<proteinExistence type="predicted"/>